<evidence type="ECO:0000313" key="2">
    <source>
        <dbReference type="Proteomes" id="UP000293398"/>
    </source>
</evidence>
<accession>A0A4Q7VB59</accession>
<dbReference type="EMBL" id="SHKO01000003">
    <property type="protein sequence ID" value="RZT92830.1"/>
    <property type="molecule type" value="Genomic_DNA"/>
</dbReference>
<comment type="caution">
    <text evidence="1">The sequence shown here is derived from an EMBL/GenBank/DDBJ whole genome shotgun (WGS) entry which is preliminary data.</text>
</comment>
<proteinExistence type="predicted"/>
<evidence type="ECO:0000313" key="1">
    <source>
        <dbReference type="EMBL" id="RZT92830.1"/>
    </source>
</evidence>
<gene>
    <name evidence="1" type="ORF">EV681_3591</name>
</gene>
<organism evidence="1 2">
    <name type="scientific">Advenella incenata</name>
    <dbReference type="NCBI Taxonomy" id="267800"/>
    <lineage>
        <taxon>Bacteria</taxon>
        <taxon>Pseudomonadati</taxon>
        <taxon>Pseudomonadota</taxon>
        <taxon>Betaproteobacteria</taxon>
        <taxon>Burkholderiales</taxon>
        <taxon>Alcaligenaceae</taxon>
    </lineage>
</organism>
<reference evidence="1 2" key="1">
    <citation type="submission" date="2019-02" db="EMBL/GenBank/DDBJ databases">
        <title>Genomic Encyclopedia of Type Strains, Phase IV (KMG-IV): sequencing the most valuable type-strain genomes for metagenomic binning, comparative biology and taxonomic classification.</title>
        <authorList>
            <person name="Goeker M."/>
        </authorList>
    </citation>
    <scope>NUCLEOTIDE SEQUENCE [LARGE SCALE GENOMIC DNA]</scope>
    <source>
        <strain evidence="1 2">DSM 23814</strain>
    </source>
</reference>
<dbReference type="Proteomes" id="UP000293398">
    <property type="component" value="Unassembled WGS sequence"/>
</dbReference>
<sequence>MLTEIKFAQRLKFIQSTIKNEWRMRVEQGKTYAACTLDFDNGVLKHRVDIRDIAVWNDHKKH</sequence>
<name>A0A4Q7VB59_9BURK</name>
<keyword evidence="2" id="KW-1185">Reference proteome</keyword>
<dbReference type="AlphaFoldDB" id="A0A4Q7VB59"/>
<protein>
    <submittedName>
        <fullName evidence="1">Uncharacterized protein</fullName>
    </submittedName>
</protein>
<dbReference type="RefSeq" id="WP_130304740.1">
    <property type="nucleotide sequence ID" value="NZ_SHKO01000003.1"/>
</dbReference>